<reference evidence="2" key="1">
    <citation type="submission" date="2018-06" db="EMBL/GenBank/DDBJ databases">
        <authorList>
            <person name="Zhirakovskaya E."/>
        </authorList>
    </citation>
    <scope>NUCLEOTIDE SEQUENCE</scope>
</reference>
<evidence type="ECO:0000313" key="2">
    <source>
        <dbReference type="EMBL" id="VAV93769.1"/>
    </source>
</evidence>
<dbReference type="AlphaFoldDB" id="A0A3B0RPF7"/>
<evidence type="ECO:0000259" key="1">
    <source>
        <dbReference type="Pfam" id="PF04945"/>
    </source>
</evidence>
<dbReference type="PROSITE" id="PS51318">
    <property type="entry name" value="TAT"/>
    <property type="match status" value="1"/>
</dbReference>
<dbReference type="EMBL" id="UOEC01000112">
    <property type="protein sequence ID" value="VAV93769.1"/>
    <property type="molecule type" value="Genomic_DNA"/>
</dbReference>
<protein>
    <recommendedName>
        <fullName evidence="1">YHS domain-containing protein</fullName>
    </recommendedName>
</protein>
<dbReference type="NCBIfam" id="NF041384">
    <property type="entry name" value="YHS_seleno_dom"/>
    <property type="match status" value="1"/>
</dbReference>
<name>A0A3B0RPF7_9ZZZZ</name>
<organism evidence="2">
    <name type="scientific">hydrothermal vent metagenome</name>
    <dbReference type="NCBI Taxonomy" id="652676"/>
    <lineage>
        <taxon>unclassified sequences</taxon>
        <taxon>metagenomes</taxon>
        <taxon>ecological metagenomes</taxon>
    </lineage>
</organism>
<dbReference type="Pfam" id="PF04945">
    <property type="entry name" value="YHS"/>
    <property type="match status" value="1"/>
</dbReference>
<dbReference type="InterPro" id="IPR006311">
    <property type="entry name" value="TAT_signal"/>
</dbReference>
<dbReference type="InterPro" id="IPR007029">
    <property type="entry name" value="YHS_dom"/>
</dbReference>
<accession>A0A3B0RPF7</accession>
<feature type="domain" description="YHS" evidence="1">
    <location>
        <begin position="48"/>
        <end position="94"/>
    </location>
</feature>
<proteinExistence type="predicted"/>
<gene>
    <name evidence="2" type="ORF">MNBD_ALPHA08-1267</name>
</gene>
<sequence length="154" mass="17185">MTNRRNFVLSTIAAGAVMAVLPNQALAAKAPIYTGFLSSSAVDGYDTVAYFTQGKPVKGKKQFTTEWKGANWYFLSQENLDKFKANPTAYAPQYGGYCAYGVSQNAAVKGDPLLWKIVDGKLYLNINKQVVKIWRKDIPGYIEKANEYWPKVLE</sequence>